<dbReference type="InterPro" id="IPR008965">
    <property type="entry name" value="CBM2/CBM3_carb-bd_dom_sf"/>
</dbReference>
<keyword evidence="3 11" id="KW-0808">Transferase</keyword>
<evidence type="ECO:0000256" key="2">
    <source>
        <dbReference type="ARBA" id="ARBA00022527"/>
    </source>
</evidence>
<keyword evidence="5 11" id="KW-0418">Kinase</keyword>
<dbReference type="GO" id="GO:0030247">
    <property type="term" value="F:polysaccharide binding"/>
    <property type="evidence" value="ECO:0007669"/>
    <property type="project" value="UniProtKB-UniRule"/>
</dbReference>
<keyword evidence="2" id="KW-0723">Serine/threonine-protein kinase</keyword>
<evidence type="ECO:0000256" key="7">
    <source>
        <dbReference type="PROSITE-ProRule" id="PRU10141"/>
    </source>
</evidence>
<evidence type="ECO:0000256" key="4">
    <source>
        <dbReference type="ARBA" id="ARBA00022741"/>
    </source>
</evidence>
<dbReference type="InterPro" id="IPR011009">
    <property type="entry name" value="Kinase-like_dom_sf"/>
</dbReference>
<dbReference type="InterPro" id="IPR001919">
    <property type="entry name" value="CBD2"/>
</dbReference>
<dbReference type="SUPFAM" id="SSF56112">
    <property type="entry name" value="Protein kinase-like (PK-like)"/>
    <property type="match status" value="1"/>
</dbReference>
<dbReference type="PANTHER" id="PTHR43289:SF6">
    <property type="entry name" value="SERINE_THREONINE-PROTEIN KINASE NEKL-3"/>
    <property type="match status" value="1"/>
</dbReference>
<evidence type="ECO:0000256" key="6">
    <source>
        <dbReference type="ARBA" id="ARBA00022840"/>
    </source>
</evidence>
<dbReference type="GO" id="GO:0005975">
    <property type="term" value="P:carbohydrate metabolic process"/>
    <property type="evidence" value="ECO:0007669"/>
    <property type="project" value="InterPro"/>
</dbReference>
<dbReference type="CDD" id="cd14014">
    <property type="entry name" value="STKc_PknB_like"/>
    <property type="match status" value="1"/>
</dbReference>
<evidence type="ECO:0000259" key="10">
    <source>
        <dbReference type="PROSITE" id="PS51173"/>
    </source>
</evidence>
<reference evidence="11 12" key="1">
    <citation type="submission" date="2020-08" db="EMBL/GenBank/DDBJ databases">
        <title>Sequencing the genomes of 1000 actinobacteria strains.</title>
        <authorList>
            <person name="Klenk H.-P."/>
        </authorList>
    </citation>
    <scope>NUCLEOTIDE SEQUENCE [LARGE SCALE GENOMIC DNA]</scope>
    <source>
        <strain evidence="11 12">DSM 45518</strain>
    </source>
</reference>
<evidence type="ECO:0000259" key="9">
    <source>
        <dbReference type="PROSITE" id="PS50011"/>
    </source>
</evidence>
<dbReference type="SMART" id="SM00637">
    <property type="entry name" value="CBD_II"/>
    <property type="match status" value="1"/>
</dbReference>
<feature type="region of interest" description="Disordered" evidence="8">
    <location>
        <begin position="469"/>
        <end position="510"/>
    </location>
</feature>
<dbReference type="SMART" id="SM00220">
    <property type="entry name" value="S_TKc"/>
    <property type="match status" value="1"/>
</dbReference>
<dbReference type="EMBL" id="JACHMF010000001">
    <property type="protein sequence ID" value="MBB4692204.1"/>
    <property type="molecule type" value="Genomic_DNA"/>
</dbReference>
<dbReference type="GO" id="GO:0004553">
    <property type="term" value="F:hydrolase activity, hydrolyzing O-glycosyl compounds"/>
    <property type="evidence" value="ECO:0007669"/>
    <property type="project" value="InterPro"/>
</dbReference>
<dbReference type="PROSITE" id="PS50011">
    <property type="entry name" value="PROTEIN_KINASE_DOM"/>
    <property type="match status" value="1"/>
</dbReference>
<feature type="compositionally biased region" description="Basic and acidic residues" evidence="8">
    <location>
        <begin position="492"/>
        <end position="501"/>
    </location>
</feature>
<dbReference type="AlphaFoldDB" id="A0A7W7CP85"/>
<dbReference type="InterPro" id="IPR000719">
    <property type="entry name" value="Prot_kinase_dom"/>
</dbReference>
<keyword evidence="4 7" id="KW-0547">Nucleotide-binding</keyword>
<keyword evidence="6 7" id="KW-0067">ATP-binding</keyword>
<dbReference type="Pfam" id="PF00553">
    <property type="entry name" value="CBM_2"/>
    <property type="match status" value="1"/>
</dbReference>
<comment type="caution">
    <text evidence="11">The sequence shown here is derived from an EMBL/GenBank/DDBJ whole genome shotgun (WGS) entry which is preliminary data.</text>
</comment>
<accession>A0A7W7CP85</accession>
<feature type="domain" description="CBM2" evidence="10">
    <location>
        <begin position="360"/>
        <end position="466"/>
    </location>
</feature>
<evidence type="ECO:0000313" key="12">
    <source>
        <dbReference type="Proteomes" id="UP000542742"/>
    </source>
</evidence>
<dbReference type="SUPFAM" id="SSF49384">
    <property type="entry name" value="Carbohydrate-binding domain"/>
    <property type="match status" value="1"/>
</dbReference>
<evidence type="ECO:0000313" key="11">
    <source>
        <dbReference type="EMBL" id="MBB4692204.1"/>
    </source>
</evidence>
<dbReference type="PROSITE" id="PS00107">
    <property type="entry name" value="PROTEIN_KINASE_ATP"/>
    <property type="match status" value="1"/>
</dbReference>
<dbReference type="GO" id="GO:0005524">
    <property type="term" value="F:ATP binding"/>
    <property type="evidence" value="ECO:0007669"/>
    <property type="project" value="UniProtKB-UniRule"/>
</dbReference>
<dbReference type="Gene3D" id="2.60.40.290">
    <property type="match status" value="1"/>
</dbReference>
<feature type="binding site" evidence="7">
    <location>
        <position position="40"/>
    </location>
    <ligand>
        <name>ATP</name>
        <dbReference type="ChEBI" id="CHEBI:30616"/>
    </ligand>
</feature>
<dbReference type="InterPro" id="IPR017441">
    <property type="entry name" value="Protein_kinase_ATP_BS"/>
</dbReference>
<dbReference type="PROSITE" id="PS51173">
    <property type="entry name" value="CBM2"/>
    <property type="match status" value="1"/>
</dbReference>
<dbReference type="GO" id="GO:0004674">
    <property type="term" value="F:protein serine/threonine kinase activity"/>
    <property type="evidence" value="ECO:0007669"/>
    <property type="project" value="UniProtKB-KW"/>
</dbReference>
<evidence type="ECO:0000256" key="5">
    <source>
        <dbReference type="ARBA" id="ARBA00022777"/>
    </source>
</evidence>
<dbReference type="Pfam" id="PF00069">
    <property type="entry name" value="Pkinase"/>
    <property type="match status" value="1"/>
</dbReference>
<dbReference type="Proteomes" id="UP000542742">
    <property type="component" value="Unassembled WGS sequence"/>
</dbReference>
<proteinExistence type="predicted"/>
<feature type="domain" description="Protein kinase" evidence="9">
    <location>
        <begin position="11"/>
        <end position="261"/>
    </location>
</feature>
<keyword evidence="12" id="KW-1185">Reference proteome</keyword>
<dbReference type="InterPro" id="IPR008271">
    <property type="entry name" value="Ser/Thr_kinase_AS"/>
</dbReference>
<dbReference type="EC" id="2.7.11.1" evidence="1"/>
<dbReference type="RefSeq" id="WP_184950949.1">
    <property type="nucleotide sequence ID" value="NZ_BOMC01000079.1"/>
</dbReference>
<dbReference type="Gene3D" id="3.30.200.20">
    <property type="entry name" value="Phosphorylase Kinase, domain 1"/>
    <property type="match status" value="1"/>
</dbReference>
<evidence type="ECO:0000256" key="3">
    <source>
        <dbReference type="ARBA" id="ARBA00022679"/>
    </source>
</evidence>
<sequence>MDTGTLIGGRYRLGERLGHGGMSVVWRACDEVLGRDVAVKLLAPELAAEPAVLRRLRDEARAAAALRHPGIVAVHDYGGSDPAYVVMELVEGRSLAALLKDGALPWRTAVTIGAQVAAALAEAHARGLVHRDVKPANVMVTPGGAKLVDFGISATVGAADDPAGEMLGTPAYLAPERIAGSPVRPATDVYALGLLLHLALAGSPPWRASTVTQMLKAHVYAEPAALPPVMGLPAAVVDLVRCCLAKKPGDRPSAAEVAALLGEVAGLTAAPPLDVAAVEGRAGRSLRRIGLPTRGTGRAGSARLLEARRGRVAVGALSAAALVGGGLAVWAGAGPGDGATRGAAAAAAPPVAGARPVADKAAEPRACTVRYALRGAAGGRASAKVTIHNSGEVAVPAWKLSFALPSGQKLIKGWSASWKQDGRAVVASGGRLPAGASAATGFSTSYGDVATLPVSFRLNGTTCQAQMSVQAMPAARPAPPAAGKAPEPAGPKAKDKPKKHDDEDEDDEDE</sequence>
<organism evidence="11 12">
    <name type="scientific">Paractinoplanes abujensis</name>
    <dbReference type="NCBI Taxonomy" id="882441"/>
    <lineage>
        <taxon>Bacteria</taxon>
        <taxon>Bacillati</taxon>
        <taxon>Actinomycetota</taxon>
        <taxon>Actinomycetes</taxon>
        <taxon>Micromonosporales</taxon>
        <taxon>Micromonosporaceae</taxon>
        <taxon>Paractinoplanes</taxon>
    </lineage>
</organism>
<dbReference type="PROSITE" id="PS00108">
    <property type="entry name" value="PROTEIN_KINASE_ST"/>
    <property type="match status" value="1"/>
</dbReference>
<protein>
    <recommendedName>
        <fullName evidence="1">non-specific serine/threonine protein kinase</fullName>
        <ecNumber evidence="1">2.7.11.1</ecNumber>
    </recommendedName>
</protein>
<dbReference type="InterPro" id="IPR012291">
    <property type="entry name" value="CBM2_carb-bd_dom_sf"/>
</dbReference>
<dbReference type="Gene3D" id="1.10.510.10">
    <property type="entry name" value="Transferase(Phosphotransferase) domain 1"/>
    <property type="match status" value="1"/>
</dbReference>
<gene>
    <name evidence="11" type="ORF">BKA14_002352</name>
</gene>
<evidence type="ECO:0000256" key="1">
    <source>
        <dbReference type="ARBA" id="ARBA00012513"/>
    </source>
</evidence>
<dbReference type="PANTHER" id="PTHR43289">
    <property type="entry name" value="MITOGEN-ACTIVATED PROTEIN KINASE KINASE KINASE 20-RELATED"/>
    <property type="match status" value="1"/>
</dbReference>
<evidence type="ECO:0000256" key="8">
    <source>
        <dbReference type="SAM" id="MobiDB-lite"/>
    </source>
</evidence>
<feature type="compositionally biased region" description="Low complexity" evidence="8">
    <location>
        <begin position="481"/>
        <end position="491"/>
    </location>
</feature>
<name>A0A7W7CP85_9ACTN</name>